<dbReference type="SUPFAM" id="SSF56519">
    <property type="entry name" value="Penicillin binding protein dimerisation domain"/>
    <property type="match status" value="1"/>
</dbReference>
<reference evidence="17 18" key="1">
    <citation type="submission" date="2016-10" db="EMBL/GenBank/DDBJ databases">
        <authorList>
            <person name="de Groot N.N."/>
        </authorList>
    </citation>
    <scope>NUCLEOTIDE SEQUENCE [LARGE SCALE GENOMIC DNA]</scope>
    <source>
        <strain evidence="17 18">DSM 22489</strain>
    </source>
</reference>
<dbReference type="InterPro" id="IPR017790">
    <property type="entry name" value="Penicillin-binding_protein_2"/>
</dbReference>
<dbReference type="GO" id="GO:0016740">
    <property type="term" value="F:transferase activity"/>
    <property type="evidence" value="ECO:0007669"/>
    <property type="project" value="UniProtKB-KW"/>
</dbReference>
<dbReference type="InterPro" id="IPR005311">
    <property type="entry name" value="PBP_dimer"/>
</dbReference>
<comment type="subcellular location">
    <subcellularLocation>
        <location evidence="2">Cell membrane</location>
    </subcellularLocation>
    <subcellularLocation>
        <location evidence="1">Membrane</location>
        <topology evidence="1">Single-pass membrane protein</topology>
    </subcellularLocation>
</comment>
<evidence type="ECO:0000313" key="18">
    <source>
        <dbReference type="Proteomes" id="UP000236728"/>
    </source>
</evidence>
<keyword evidence="10" id="KW-0573">Peptidoglycan synthesis</keyword>
<feature type="domain" description="Penicillin-binding protein dimerisation" evidence="16">
    <location>
        <begin position="67"/>
        <end position="234"/>
    </location>
</feature>
<evidence type="ECO:0000259" key="15">
    <source>
        <dbReference type="Pfam" id="PF00905"/>
    </source>
</evidence>
<dbReference type="GO" id="GO:0008658">
    <property type="term" value="F:penicillin binding"/>
    <property type="evidence" value="ECO:0007669"/>
    <property type="project" value="InterPro"/>
</dbReference>
<keyword evidence="13" id="KW-0961">Cell wall biogenesis/degradation</keyword>
<proteinExistence type="predicted"/>
<dbReference type="InterPro" id="IPR001460">
    <property type="entry name" value="PCN-bd_Tpept"/>
</dbReference>
<dbReference type="SUPFAM" id="SSF56601">
    <property type="entry name" value="beta-lactamase/transpeptidase-like"/>
    <property type="match status" value="1"/>
</dbReference>
<evidence type="ECO:0000256" key="2">
    <source>
        <dbReference type="ARBA" id="ARBA00004236"/>
    </source>
</evidence>
<evidence type="ECO:0000256" key="11">
    <source>
        <dbReference type="ARBA" id="ARBA00022989"/>
    </source>
</evidence>
<dbReference type="GO" id="GO:0005886">
    <property type="term" value="C:plasma membrane"/>
    <property type="evidence" value="ECO:0007669"/>
    <property type="project" value="UniProtKB-SubCell"/>
</dbReference>
<evidence type="ECO:0000256" key="8">
    <source>
        <dbReference type="ARBA" id="ARBA00022801"/>
    </source>
</evidence>
<keyword evidence="4" id="KW-0997">Cell inner membrane</keyword>
<keyword evidence="9" id="KW-0133">Cell shape</keyword>
<keyword evidence="6" id="KW-0645">Protease</keyword>
<dbReference type="AlphaFoldDB" id="A0A1H6B0S9"/>
<dbReference type="EMBL" id="FNVA01000006">
    <property type="protein sequence ID" value="SEG53726.1"/>
    <property type="molecule type" value="Genomic_DNA"/>
</dbReference>
<keyword evidence="12" id="KW-0472">Membrane</keyword>
<dbReference type="RefSeq" id="WP_103934249.1">
    <property type="nucleotide sequence ID" value="NZ_FNVA01000006.1"/>
</dbReference>
<evidence type="ECO:0000256" key="13">
    <source>
        <dbReference type="ARBA" id="ARBA00023316"/>
    </source>
</evidence>
<protein>
    <submittedName>
        <fullName evidence="17">Peptidoglycan glycosyltransferase</fullName>
    </submittedName>
</protein>
<dbReference type="GO" id="GO:0071972">
    <property type="term" value="F:peptidoglycan L,D-transpeptidase activity"/>
    <property type="evidence" value="ECO:0007669"/>
    <property type="project" value="TreeGrafter"/>
</dbReference>
<dbReference type="Proteomes" id="UP000236728">
    <property type="component" value="Unassembled WGS sequence"/>
</dbReference>
<dbReference type="GO" id="GO:0009252">
    <property type="term" value="P:peptidoglycan biosynthetic process"/>
    <property type="evidence" value="ECO:0007669"/>
    <property type="project" value="UniProtKB-KW"/>
</dbReference>
<dbReference type="InterPro" id="IPR050515">
    <property type="entry name" value="Beta-lactam/transpept"/>
</dbReference>
<evidence type="ECO:0000256" key="9">
    <source>
        <dbReference type="ARBA" id="ARBA00022960"/>
    </source>
</evidence>
<dbReference type="Pfam" id="PF00905">
    <property type="entry name" value="Transpeptidase"/>
    <property type="match status" value="1"/>
</dbReference>
<evidence type="ECO:0000256" key="5">
    <source>
        <dbReference type="ARBA" id="ARBA00022645"/>
    </source>
</evidence>
<evidence type="ECO:0000313" key="17">
    <source>
        <dbReference type="EMBL" id="SEG53726.1"/>
    </source>
</evidence>
<evidence type="ECO:0000256" key="12">
    <source>
        <dbReference type="ARBA" id="ARBA00023136"/>
    </source>
</evidence>
<evidence type="ECO:0000256" key="7">
    <source>
        <dbReference type="ARBA" id="ARBA00022692"/>
    </source>
</evidence>
<sequence length="662" mass="71901">MARISPLDPNPFDREEKVSTAKLNATQYIVALVMLVLVSGLWRLQILGADNYRVLAEQNRIRKVPVLAPRGKIFDREGRILVDNYPSVTCFLVREQQKNLEADLPLIAQGLHIPEDQIRSTIKRFALAPKYQPIPLKQDITPDEQAFIAAHRDELPELETLEEQRRLYPRDGFAAHLIGYVGEVSENDLNTSKYAFYEPGDVVGKSGVEEAYDAILRGVDGSRDVVVNSHGKEVGMMGQELAKPGQDLKLTIDLDLQMAAEKALEGKNGAIVAMDPHTGEILAMVSRPTFDPNQFAVRLTRSYWNEIITNPNHPLMNKAIQAQLAPGSTFKVIMTVAGLQENMAENMHVVCNGGVTLQGHFFGCDKHHGLVDIHNALPYSCDSFYFTLADRLGIDTIAKYGHEMGIGQKTGVDLPDEATGIMPSPQWKLKAQHDKWYAGETPSVGIGQGAVQASPIQLARALSGIASGGALVRPHVVFPDEISPDMLQAIHDTYPGSGEKKVEISPETWQIVTDDMANVTQGIGTAAEAHLEGIDFAGKTGTADVVSGRKKGTADKATLPNAWFVGMAPRRNPDIVVAVLWEHGYWGNNSAKLGAQVINAFVTKQRMRSGNLMKLADSPKPAAPSDQTPGDKPKTPAANPAGANTAALEPQRGLPRPGAGGR</sequence>
<accession>A0A1H6B0S9</accession>
<feature type="compositionally biased region" description="Low complexity" evidence="14">
    <location>
        <begin position="635"/>
        <end position="647"/>
    </location>
</feature>
<dbReference type="GO" id="GO:0006508">
    <property type="term" value="P:proteolysis"/>
    <property type="evidence" value="ECO:0007669"/>
    <property type="project" value="UniProtKB-KW"/>
</dbReference>
<feature type="domain" description="Penicillin-binding protein transpeptidase" evidence="15">
    <location>
        <begin position="269"/>
        <end position="600"/>
    </location>
</feature>
<keyword evidence="3" id="KW-1003">Cell membrane</keyword>
<keyword evidence="18" id="KW-1185">Reference proteome</keyword>
<keyword evidence="8" id="KW-0378">Hydrolase</keyword>
<keyword evidence="5" id="KW-0121">Carboxypeptidase</keyword>
<evidence type="ECO:0000256" key="6">
    <source>
        <dbReference type="ARBA" id="ARBA00022670"/>
    </source>
</evidence>
<dbReference type="OrthoDB" id="9804124at2"/>
<evidence type="ECO:0000256" key="4">
    <source>
        <dbReference type="ARBA" id="ARBA00022519"/>
    </source>
</evidence>
<dbReference type="Gene3D" id="3.30.1390.30">
    <property type="entry name" value="Penicillin-binding protein 2a, domain 3"/>
    <property type="match status" value="1"/>
</dbReference>
<dbReference type="PANTHER" id="PTHR30627:SF2">
    <property type="entry name" value="PEPTIDOGLYCAN D,D-TRANSPEPTIDASE MRDA"/>
    <property type="match status" value="1"/>
</dbReference>
<dbReference type="InterPro" id="IPR012338">
    <property type="entry name" value="Beta-lactam/transpept-like"/>
</dbReference>
<evidence type="ECO:0000256" key="3">
    <source>
        <dbReference type="ARBA" id="ARBA00022475"/>
    </source>
</evidence>
<dbReference type="Gene3D" id="3.90.1310.10">
    <property type="entry name" value="Penicillin-binding protein 2a (Domain 2)"/>
    <property type="match status" value="1"/>
</dbReference>
<evidence type="ECO:0000256" key="14">
    <source>
        <dbReference type="SAM" id="MobiDB-lite"/>
    </source>
</evidence>
<organism evidence="17 18">
    <name type="scientific">Bryocella elongata</name>
    <dbReference type="NCBI Taxonomy" id="863522"/>
    <lineage>
        <taxon>Bacteria</taxon>
        <taxon>Pseudomonadati</taxon>
        <taxon>Acidobacteriota</taxon>
        <taxon>Terriglobia</taxon>
        <taxon>Terriglobales</taxon>
        <taxon>Acidobacteriaceae</taxon>
        <taxon>Bryocella</taxon>
    </lineage>
</organism>
<dbReference type="NCBIfam" id="TIGR03423">
    <property type="entry name" value="pbp2_mrdA"/>
    <property type="match status" value="1"/>
</dbReference>
<dbReference type="GO" id="GO:0071555">
    <property type="term" value="P:cell wall organization"/>
    <property type="evidence" value="ECO:0007669"/>
    <property type="project" value="UniProtKB-KW"/>
</dbReference>
<keyword evidence="11" id="KW-1133">Transmembrane helix</keyword>
<dbReference type="InterPro" id="IPR036138">
    <property type="entry name" value="PBP_dimer_sf"/>
</dbReference>
<feature type="region of interest" description="Disordered" evidence="14">
    <location>
        <begin position="614"/>
        <end position="662"/>
    </location>
</feature>
<dbReference type="Gene3D" id="3.40.710.10">
    <property type="entry name" value="DD-peptidase/beta-lactamase superfamily"/>
    <property type="match status" value="1"/>
</dbReference>
<dbReference type="Pfam" id="PF03717">
    <property type="entry name" value="PBP_dimer"/>
    <property type="match status" value="1"/>
</dbReference>
<evidence type="ECO:0000256" key="1">
    <source>
        <dbReference type="ARBA" id="ARBA00004167"/>
    </source>
</evidence>
<dbReference type="PANTHER" id="PTHR30627">
    <property type="entry name" value="PEPTIDOGLYCAN D,D-TRANSPEPTIDASE"/>
    <property type="match status" value="1"/>
</dbReference>
<dbReference type="GO" id="GO:0009002">
    <property type="term" value="F:serine-type D-Ala-D-Ala carboxypeptidase activity"/>
    <property type="evidence" value="ECO:0007669"/>
    <property type="project" value="InterPro"/>
</dbReference>
<dbReference type="GO" id="GO:0008360">
    <property type="term" value="P:regulation of cell shape"/>
    <property type="evidence" value="ECO:0007669"/>
    <property type="project" value="UniProtKB-KW"/>
</dbReference>
<name>A0A1H6B0S9_9BACT</name>
<evidence type="ECO:0000256" key="10">
    <source>
        <dbReference type="ARBA" id="ARBA00022984"/>
    </source>
</evidence>
<keyword evidence="17" id="KW-0808">Transferase</keyword>
<keyword evidence="7" id="KW-0812">Transmembrane</keyword>
<gene>
    <name evidence="17" type="ORF">SAMN05421819_3376</name>
</gene>
<evidence type="ECO:0000259" key="16">
    <source>
        <dbReference type="Pfam" id="PF03717"/>
    </source>
</evidence>